<dbReference type="GO" id="GO:0003677">
    <property type="term" value="F:DNA binding"/>
    <property type="evidence" value="ECO:0007669"/>
    <property type="project" value="UniProtKB-UniRule"/>
</dbReference>
<name>A0A841T462_9BACL</name>
<gene>
    <name evidence="4" type="ORF">H7B67_22260</name>
</gene>
<dbReference type="Proteomes" id="UP000535838">
    <property type="component" value="Unassembled WGS sequence"/>
</dbReference>
<proteinExistence type="predicted"/>
<dbReference type="InterPro" id="IPR050624">
    <property type="entry name" value="HTH-type_Tx_Regulator"/>
</dbReference>
<sequence length="201" mass="23008">MPDGERNAISARWLITEAFSALMAVQPFEKISVHAIVHKAGISRSTFYLHFQDKYDLMEQMTAKIVGELLGMYEGKVSGERQKEIIEDYGDKLPIPGTIAICEHFRTYGSFYRNRFREPRFLSWLSEELRVRFLRIYRDEARATFAAGGTMGFYGRWIADGMPGSSLEIARQLCSIAMFSMHDSSLMKPTLSEQDPMPVPF</sequence>
<dbReference type="RefSeq" id="WP_185122061.1">
    <property type="nucleotide sequence ID" value="NZ_JACJVQ010000019.1"/>
</dbReference>
<evidence type="ECO:0000313" key="4">
    <source>
        <dbReference type="EMBL" id="MBB6636860.1"/>
    </source>
</evidence>
<feature type="DNA-binding region" description="H-T-H motif" evidence="2">
    <location>
        <begin position="32"/>
        <end position="51"/>
    </location>
</feature>
<evidence type="ECO:0000256" key="1">
    <source>
        <dbReference type="ARBA" id="ARBA00023125"/>
    </source>
</evidence>
<evidence type="ECO:0000259" key="3">
    <source>
        <dbReference type="PROSITE" id="PS50977"/>
    </source>
</evidence>
<keyword evidence="5" id="KW-1185">Reference proteome</keyword>
<evidence type="ECO:0000313" key="5">
    <source>
        <dbReference type="Proteomes" id="UP000535838"/>
    </source>
</evidence>
<dbReference type="AlphaFoldDB" id="A0A841T462"/>
<dbReference type="EMBL" id="JACJVQ010000019">
    <property type="protein sequence ID" value="MBB6636860.1"/>
    <property type="molecule type" value="Genomic_DNA"/>
</dbReference>
<dbReference type="PROSITE" id="PS50977">
    <property type="entry name" value="HTH_TETR_2"/>
    <property type="match status" value="1"/>
</dbReference>
<organism evidence="4 5">
    <name type="scientific">Cohnella thailandensis</name>
    <dbReference type="NCBI Taxonomy" id="557557"/>
    <lineage>
        <taxon>Bacteria</taxon>
        <taxon>Bacillati</taxon>
        <taxon>Bacillota</taxon>
        <taxon>Bacilli</taxon>
        <taxon>Bacillales</taxon>
        <taxon>Paenibacillaceae</taxon>
        <taxon>Cohnella</taxon>
    </lineage>
</organism>
<dbReference type="PANTHER" id="PTHR43479">
    <property type="entry name" value="ACREF/ENVCD OPERON REPRESSOR-RELATED"/>
    <property type="match status" value="1"/>
</dbReference>
<feature type="domain" description="HTH tetR-type" evidence="3">
    <location>
        <begin position="9"/>
        <end position="69"/>
    </location>
</feature>
<protein>
    <submittedName>
        <fullName evidence="4">TetR family transcriptional regulator</fullName>
    </submittedName>
</protein>
<evidence type="ECO:0000256" key="2">
    <source>
        <dbReference type="PROSITE-ProRule" id="PRU00335"/>
    </source>
</evidence>
<dbReference type="InterPro" id="IPR009057">
    <property type="entry name" value="Homeodomain-like_sf"/>
</dbReference>
<reference evidence="4 5" key="1">
    <citation type="submission" date="2020-08" db="EMBL/GenBank/DDBJ databases">
        <title>Cohnella phylogeny.</title>
        <authorList>
            <person name="Dunlap C."/>
        </authorList>
    </citation>
    <scope>NUCLEOTIDE SEQUENCE [LARGE SCALE GENOMIC DNA]</scope>
    <source>
        <strain evidence="4 5">DSM 25241</strain>
    </source>
</reference>
<dbReference type="Gene3D" id="1.10.357.10">
    <property type="entry name" value="Tetracycline Repressor, domain 2"/>
    <property type="match status" value="1"/>
</dbReference>
<dbReference type="InterPro" id="IPR001647">
    <property type="entry name" value="HTH_TetR"/>
</dbReference>
<keyword evidence="1 2" id="KW-0238">DNA-binding</keyword>
<dbReference type="PANTHER" id="PTHR43479:SF7">
    <property type="entry name" value="TETR-FAMILY TRANSCRIPTIONAL REGULATOR"/>
    <property type="match status" value="1"/>
</dbReference>
<dbReference type="Pfam" id="PF00440">
    <property type="entry name" value="TetR_N"/>
    <property type="match status" value="1"/>
</dbReference>
<dbReference type="SUPFAM" id="SSF46689">
    <property type="entry name" value="Homeodomain-like"/>
    <property type="match status" value="1"/>
</dbReference>
<comment type="caution">
    <text evidence="4">The sequence shown here is derived from an EMBL/GenBank/DDBJ whole genome shotgun (WGS) entry which is preliminary data.</text>
</comment>
<accession>A0A841T462</accession>